<name>A0A1H8MM83_9PROT</name>
<dbReference type="EMBL" id="QAOI01000067">
    <property type="protein sequence ID" value="PTQ64141.1"/>
    <property type="molecule type" value="Genomic_DNA"/>
</dbReference>
<organism evidence="3 4">
    <name type="scientific">Nitrosomonas oligotropha</name>
    <dbReference type="NCBI Taxonomy" id="42354"/>
    <lineage>
        <taxon>Bacteria</taxon>
        <taxon>Pseudomonadati</taxon>
        <taxon>Pseudomonadota</taxon>
        <taxon>Betaproteobacteria</taxon>
        <taxon>Nitrosomonadales</taxon>
        <taxon>Nitrosomonadaceae</taxon>
        <taxon>Nitrosomonas</taxon>
    </lineage>
</organism>
<dbReference type="EMBL" id="FODO01000005">
    <property type="protein sequence ID" value="SEO18541.1"/>
    <property type="molecule type" value="Genomic_DNA"/>
</dbReference>
<gene>
    <name evidence="2" type="ORF">C8R26_1671</name>
    <name evidence="3" type="ORF">SAMN05216333_105149</name>
</gene>
<evidence type="ECO:0000313" key="3">
    <source>
        <dbReference type="EMBL" id="SEO18541.1"/>
    </source>
</evidence>
<evidence type="ECO:0000313" key="2">
    <source>
        <dbReference type="EMBL" id="PTQ64141.1"/>
    </source>
</evidence>
<dbReference type="OrthoDB" id="8546452at2"/>
<keyword evidence="1" id="KW-0812">Transmembrane</keyword>
<feature type="transmembrane region" description="Helical" evidence="1">
    <location>
        <begin position="26"/>
        <end position="47"/>
    </location>
</feature>
<evidence type="ECO:0000313" key="5">
    <source>
        <dbReference type="Proteomes" id="UP000244128"/>
    </source>
</evidence>
<evidence type="ECO:0000256" key="1">
    <source>
        <dbReference type="SAM" id="Phobius"/>
    </source>
</evidence>
<evidence type="ECO:0000313" key="4">
    <source>
        <dbReference type="Proteomes" id="UP000198814"/>
    </source>
</evidence>
<reference evidence="2 5" key="3">
    <citation type="submission" date="2018-04" db="EMBL/GenBank/DDBJ databases">
        <title>Active sludge and wastewater microbial communities from Klosterneuburg, Austria.</title>
        <authorList>
            <person name="Wagner M."/>
        </authorList>
    </citation>
    <scope>NUCLEOTIDE SEQUENCE [LARGE SCALE GENOMIC DNA]</scope>
    <source>
        <strain evidence="2 5">Nm49</strain>
    </source>
</reference>
<sequence length="80" mass="8745">MKTNSDEKNENISDNDKPVVSSGQNIAIIIGTILFPVIGVAMGYTFYKKDNPAAKKAGRNWLILGIIMFIVNISVVSTMK</sequence>
<keyword evidence="4" id="KW-1185">Reference proteome</keyword>
<accession>A0A1H8MM83</accession>
<dbReference type="RefSeq" id="WP_090316671.1">
    <property type="nucleotide sequence ID" value="NZ_FNOE01000005.1"/>
</dbReference>
<protein>
    <submittedName>
        <fullName evidence="3">Uncharacterized protein</fullName>
    </submittedName>
</protein>
<dbReference type="AlphaFoldDB" id="A0A1H8MM83"/>
<reference evidence="3" key="1">
    <citation type="submission" date="2016-10" db="EMBL/GenBank/DDBJ databases">
        <authorList>
            <person name="de Groot N.N."/>
        </authorList>
    </citation>
    <scope>NUCLEOTIDE SEQUENCE [LARGE SCALE GENOMIC DNA]</scope>
    <source>
        <strain evidence="3">Nm76</strain>
    </source>
</reference>
<reference evidence="4" key="2">
    <citation type="submission" date="2016-10" db="EMBL/GenBank/DDBJ databases">
        <authorList>
            <person name="Varghese N."/>
            <person name="Submissions S."/>
        </authorList>
    </citation>
    <scope>NUCLEOTIDE SEQUENCE [LARGE SCALE GENOMIC DNA]</scope>
    <source>
        <strain evidence="4">Nm76</strain>
    </source>
</reference>
<feature type="transmembrane region" description="Helical" evidence="1">
    <location>
        <begin position="59"/>
        <end position="79"/>
    </location>
</feature>
<proteinExistence type="predicted"/>
<keyword evidence="1" id="KW-1133">Transmembrane helix</keyword>
<dbReference type="Proteomes" id="UP000198814">
    <property type="component" value="Unassembled WGS sequence"/>
</dbReference>
<keyword evidence="1" id="KW-0472">Membrane</keyword>
<dbReference type="Proteomes" id="UP000244128">
    <property type="component" value="Unassembled WGS sequence"/>
</dbReference>